<dbReference type="InterPro" id="IPR017580">
    <property type="entry name" value="OHCU_decarboxylase-1"/>
</dbReference>
<dbReference type="Gene3D" id="1.10.3330.10">
    <property type="entry name" value="Oxo-4-hydroxy-4-carboxy-5-ureidoimidazoline decarboxylase"/>
    <property type="match status" value="1"/>
</dbReference>
<dbReference type="Gene3D" id="3.20.20.370">
    <property type="entry name" value="Glycoside hydrolase/deacetylase"/>
    <property type="match status" value="1"/>
</dbReference>
<feature type="domain" description="NodB homology" evidence="7">
    <location>
        <begin position="87"/>
        <end position="304"/>
    </location>
</feature>
<gene>
    <name evidence="9" type="ORF">GGQ86_001647</name>
    <name evidence="8" type="ORF">XFLAVUS301_11330</name>
</gene>
<reference evidence="8" key="1">
    <citation type="submission" date="2022-12" db="EMBL/GenBank/DDBJ databases">
        <title>Reference genome sequencing for broad-spectrum identification of bacterial and archaeal isolates by mass spectrometry.</title>
        <authorList>
            <person name="Sekiguchi Y."/>
            <person name="Tourlousse D.M."/>
        </authorList>
    </citation>
    <scope>NUCLEOTIDE SEQUENCE</scope>
    <source>
        <strain evidence="8">301</strain>
    </source>
</reference>
<dbReference type="NCBIfam" id="TIGR03212">
    <property type="entry name" value="uraD_N-term-dom"/>
    <property type="match status" value="1"/>
</dbReference>
<comment type="similarity">
    <text evidence="2">Belongs to the polysaccharide deacetylase family.</text>
</comment>
<dbReference type="PANTHER" id="PTHR43123">
    <property type="entry name" value="POLYSACCHARIDE DEACETYLASE-RELATED"/>
    <property type="match status" value="1"/>
</dbReference>
<dbReference type="InterPro" id="IPR017625">
    <property type="entry name" value="PuuE"/>
</dbReference>
<organism evidence="8 10">
    <name type="scientific">Xanthobacter flavus</name>
    <dbReference type="NCBI Taxonomy" id="281"/>
    <lineage>
        <taxon>Bacteria</taxon>
        <taxon>Pseudomonadati</taxon>
        <taxon>Pseudomonadota</taxon>
        <taxon>Alphaproteobacteria</taxon>
        <taxon>Hyphomicrobiales</taxon>
        <taxon>Xanthobacteraceae</taxon>
        <taxon>Xanthobacter</taxon>
    </lineage>
</organism>
<name>A0A9W6CLJ6_XANFL</name>
<evidence type="ECO:0000256" key="2">
    <source>
        <dbReference type="ARBA" id="ARBA00010973"/>
    </source>
</evidence>
<evidence type="ECO:0000313" key="11">
    <source>
        <dbReference type="Proteomes" id="UP001245370"/>
    </source>
</evidence>
<evidence type="ECO:0000256" key="1">
    <source>
        <dbReference type="ARBA" id="ARBA00003236"/>
    </source>
</evidence>
<dbReference type="InterPro" id="IPR018020">
    <property type="entry name" value="OHCU_decarboxylase"/>
</dbReference>
<dbReference type="PROSITE" id="PS51677">
    <property type="entry name" value="NODB"/>
    <property type="match status" value="1"/>
</dbReference>
<dbReference type="EMBL" id="JAVDPY010000002">
    <property type="protein sequence ID" value="MDR6333183.1"/>
    <property type="molecule type" value="Genomic_DNA"/>
</dbReference>
<feature type="region of interest" description="Disordered" evidence="6">
    <location>
        <begin position="1"/>
        <end position="26"/>
    </location>
</feature>
<dbReference type="SUPFAM" id="SSF88713">
    <property type="entry name" value="Glycoside hydrolase/deacetylase"/>
    <property type="match status" value="1"/>
</dbReference>
<dbReference type="GO" id="GO:0006144">
    <property type="term" value="P:purine nucleobase metabolic process"/>
    <property type="evidence" value="ECO:0007669"/>
    <property type="project" value="UniProtKB-KW"/>
</dbReference>
<dbReference type="RefSeq" id="WP_281806037.1">
    <property type="nucleotide sequence ID" value="NZ_BSDO01000001.1"/>
</dbReference>
<evidence type="ECO:0000313" key="10">
    <source>
        <dbReference type="Proteomes" id="UP001144397"/>
    </source>
</evidence>
<evidence type="ECO:0000256" key="6">
    <source>
        <dbReference type="SAM" id="MobiDB-lite"/>
    </source>
</evidence>
<dbReference type="InterPro" id="IPR036778">
    <property type="entry name" value="OHCU_decarboxylase_sf"/>
</dbReference>
<comment type="function">
    <text evidence="1">Is involved in generating a small heat-stable compound (Nod), an acylated oligomer of N-acetylglucosamine, that stimulates mitosis in various plant protoplasts.</text>
</comment>
<comment type="caution">
    <text evidence="8">The sequence shown here is derived from an EMBL/GenBank/DDBJ whole genome shotgun (WGS) entry which is preliminary data.</text>
</comment>
<evidence type="ECO:0000313" key="9">
    <source>
        <dbReference type="EMBL" id="MDR6333183.1"/>
    </source>
</evidence>
<dbReference type="GeneID" id="95761926"/>
<protein>
    <recommendedName>
        <fullName evidence="3">Chitooligosaccharide deacetylase</fullName>
    </recommendedName>
    <alternativeName>
        <fullName evidence="5">Nodulation protein B</fullName>
    </alternativeName>
</protein>
<dbReference type="SUPFAM" id="SSF158694">
    <property type="entry name" value="UraD-Like"/>
    <property type="match status" value="1"/>
</dbReference>
<dbReference type="Proteomes" id="UP001245370">
    <property type="component" value="Unassembled WGS sequence"/>
</dbReference>
<keyword evidence="11" id="KW-1185">Reference proteome</keyword>
<accession>A0A9W6CLJ6</accession>
<dbReference type="InterPro" id="IPR011330">
    <property type="entry name" value="Glyco_hydro/deAcase_b/a-brl"/>
</dbReference>
<dbReference type="PANTHER" id="PTHR43123:SF1">
    <property type="entry name" value="POLYSACCHARIDE DEACETYLASE-RELATED"/>
    <property type="match status" value="1"/>
</dbReference>
<dbReference type="GO" id="GO:0005975">
    <property type="term" value="P:carbohydrate metabolic process"/>
    <property type="evidence" value="ECO:0007669"/>
    <property type="project" value="InterPro"/>
</dbReference>
<evidence type="ECO:0000256" key="3">
    <source>
        <dbReference type="ARBA" id="ARBA00020071"/>
    </source>
</evidence>
<evidence type="ECO:0000256" key="5">
    <source>
        <dbReference type="ARBA" id="ARBA00032976"/>
    </source>
</evidence>
<dbReference type="GO" id="GO:0016810">
    <property type="term" value="F:hydrolase activity, acting on carbon-nitrogen (but not peptide) bonds"/>
    <property type="evidence" value="ECO:0007669"/>
    <property type="project" value="InterPro"/>
</dbReference>
<dbReference type="InterPro" id="IPR002509">
    <property type="entry name" value="NODB_dom"/>
</dbReference>
<dbReference type="Pfam" id="PF01522">
    <property type="entry name" value="Polysacc_deac_1"/>
    <property type="match status" value="1"/>
</dbReference>
<dbReference type="CDD" id="cd10977">
    <property type="entry name" value="CE4_PuuE_SpCDA1"/>
    <property type="match status" value="1"/>
</dbReference>
<dbReference type="Proteomes" id="UP001144397">
    <property type="component" value="Unassembled WGS sequence"/>
</dbReference>
<reference evidence="9 11" key="2">
    <citation type="submission" date="2023-07" db="EMBL/GenBank/DDBJ databases">
        <title>Genomic Encyclopedia of Type Strains, Phase IV (KMG-IV): sequencing the most valuable type-strain genomes for metagenomic binning, comparative biology and taxonomic classification.</title>
        <authorList>
            <person name="Goeker M."/>
        </authorList>
    </citation>
    <scope>NUCLEOTIDE SEQUENCE [LARGE SCALE GENOMIC DNA]</scope>
    <source>
        <strain evidence="9 11">DSM 338</strain>
    </source>
</reference>
<sequence length="492" mass="54368">MPAPFTGRDNSGIPTDPVTGKPYPRDLVGYGRNPPHPHWPGDARIAVQFVVNYEEGGENSVLHGDNASEAFLSEIIGAVPWPRQRHMNMESVYEFGARVGIWRLLRLFGERNMPATVYGVATALARNPDAVAAMQEAGWELASHGYKWIEYKDFTRDAEREHIEEAVRLHTQVTGARPLGFYQGRSAEHTVPLLMEEGGFLYVADSYADELPYWIYGPRGPQLVVPYTLDANDMRFSVAAGFSNGTEFFDYLKDSFDLLYAEGATAPRMMSIGLHPRLAGRPGRAQALARFLDYIAGHEKVWVARRLDIARHWIAHHPPAGGYRPTYMPRGLFVERFGGVYEHSPWIAEGACNRGLTARADTAEGLNEALAAVLRAAPAEKQMGVIHAHPDLAGKLAEAKLLTADSAAEQASAGLDQLTAEEKARFTALNDAYKAKFGFVFIMAIRGRSKADILAAFERRLAHDRETEVAEALAQIERIALLRLSQMLPAAS</sequence>
<proteinExistence type="inferred from homology"/>
<evidence type="ECO:0000259" key="7">
    <source>
        <dbReference type="PROSITE" id="PS51677"/>
    </source>
</evidence>
<dbReference type="NCBIfam" id="TIGR03164">
    <property type="entry name" value="UHCUDC"/>
    <property type="match status" value="1"/>
</dbReference>
<dbReference type="Pfam" id="PF09349">
    <property type="entry name" value="OHCU_decarbox"/>
    <property type="match status" value="1"/>
</dbReference>
<keyword evidence="4" id="KW-0659">Purine metabolism</keyword>
<dbReference type="GO" id="GO:0000255">
    <property type="term" value="P:allantoin metabolic process"/>
    <property type="evidence" value="ECO:0007669"/>
    <property type="project" value="InterPro"/>
</dbReference>
<evidence type="ECO:0000313" key="8">
    <source>
        <dbReference type="EMBL" id="GLI21459.1"/>
    </source>
</evidence>
<evidence type="ECO:0000256" key="4">
    <source>
        <dbReference type="ARBA" id="ARBA00022631"/>
    </source>
</evidence>
<dbReference type="AlphaFoldDB" id="A0A9W6CLJ6"/>
<dbReference type="EMBL" id="BSDO01000001">
    <property type="protein sequence ID" value="GLI21459.1"/>
    <property type="molecule type" value="Genomic_DNA"/>
</dbReference>